<dbReference type="InterPro" id="IPR043129">
    <property type="entry name" value="ATPase_NBD"/>
</dbReference>
<evidence type="ECO:0000256" key="1">
    <source>
        <dbReference type="ARBA" id="ARBA00022475"/>
    </source>
</evidence>
<evidence type="ECO:0000256" key="2">
    <source>
        <dbReference type="ARBA" id="ARBA00022618"/>
    </source>
</evidence>
<accession>A0A3B0V310</accession>
<dbReference type="Pfam" id="PF14450">
    <property type="entry name" value="FtsA"/>
    <property type="match status" value="1"/>
</dbReference>
<proteinExistence type="inferred from homology"/>
<name>A0A3B0V310_9ZZZZ</name>
<reference evidence="6" key="1">
    <citation type="submission" date="2018-06" db="EMBL/GenBank/DDBJ databases">
        <authorList>
            <person name="Zhirakovskaya E."/>
        </authorList>
    </citation>
    <scope>NUCLEOTIDE SEQUENCE</scope>
</reference>
<evidence type="ECO:0000259" key="5">
    <source>
        <dbReference type="SMART" id="SM00842"/>
    </source>
</evidence>
<gene>
    <name evidence="6" type="ORF">MNBD_CPR01-439</name>
</gene>
<organism evidence="6">
    <name type="scientific">hydrothermal vent metagenome</name>
    <dbReference type="NCBI Taxonomy" id="652676"/>
    <lineage>
        <taxon>unclassified sequences</taxon>
        <taxon>metagenomes</taxon>
        <taxon>ecological metagenomes</taxon>
    </lineage>
</organism>
<dbReference type="PANTHER" id="PTHR32432:SF4">
    <property type="entry name" value="CELL DIVISION PROTEIN FTSA"/>
    <property type="match status" value="1"/>
</dbReference>
<keyword evidence="1" id="KW-1003">Cell membrane</keyword>
<dbReference type="SMART" id="SM00842">
    <property type="entry name" value="FtsA"/>
    <property type="match status" value="1"/>
</dbReference>
<keyword evidence="4" id="KW-0131">Cell cycle</keyword>
<protein>
    <recommendedName>
        <fullName evidence="5">SHS2 domain-containing protein</fullName>
    </recommendedName>
</protein>
<dbReference type="EMBL" id="UOEV01000032">
    <property type="protein sequence ID" value="VAW32257.1"/>
    <property type="molecule type" value="Genomic_DNA"/>
</dbReference>
<dbReference type="Gene3D" id="3.30.1490.110">
    <property type="match status" value="1"/>
</dbReference>
<dbReference type="InterPro" id="IPR020823">
    <property type="entry name" value="Cell_div_FtsA"/>
</dbReference>
<dbReference type="AlphaFoldDB" id="A0A3B0V310"/>
<dbReference type="HAMAP" id="MF_02033">
    <property type="entry name" value="FtsA"/>
    <property type="match status" value="1"/>
</dbReference>
<feature type="domain" description="SHS2" evidence="5">
    <location>
        <begin position="6"/>
        <end position="199"/>
    </location>
</feature>
<dbReference type="PANTHER" id="PTHR32432">
    <property type="entry name" value="CELL DIVISION PROTEIN FTSA-RELATED"/>
    <property type="match status" value="1"/>
</dbReference>
<dbReference type="SUPFAM" id="SSF53067">
    <property type="entry name" value="Actin-like ATPase domain"/>
    <property type="match status" value="2"/>
</dbReference>
<dbReference type="GO" id="GO:0009898">
    <property type="term" value="C:cytoplasmic side of plasma membrane"/>
    <property type="evidence" value="ECO:0007669"/>
    <property type="project" value="TreeGrafter"/>
</dbReference>
<dbReference type="InterPro" id="IPR003494">
    <property type="entry name" value="SHS2_FtsA"/>
</dbReference>
<dbReference type="GO" id="GO:0051301">
    <property type="term" value="P:cell division"/>
    <property type="evidence" value="ECO:0007669"/>
    <property type="project" value="UniProtKB-KW"/>
</dbReference>
<keyword evidence="2" id="KW-0132">Cell division</keyword>
<evidence type="ECO:0000256" key="3">
    <source>
        <dbReference type="ARBA" id="ARBA00023136"/>
    </source>
</evidence>
<sequence length="391" mass="42397">MKRRIATGIDIGTYQIKMVVVEEVADKDGSGTRVIGTGSAPTRGMHQGYVVNKEEVTESIRMAKQSAEQAARVYIRNGFLSLGSVSTGEARATGEAIISRADQEITDLDMETARKSAREAATPNFLNHRVLHEIPIEYRVDGVATYGNPVGMKGMRLEADFLFITCLATHIDTLVATAEDADIEIIDQMVSPLAGSYVTLTNDQKMRGCLLANIGAETTSIAVYDEGIPLSVHVFPTGGMQITDDIALAFKIPLEDAERLKLGRLGGAMYPRKKVDDIINSRLTRIFQLIDKHLKSLSRSGPLPAGVILSGGGSGSTSAIDLTRKVLSLPARQADMFRTRSSNTKPRDGIWAVAYGIALWGLTGDIETGASSNILGKIFKWVRKTVRQFLP</sequence>
<dbReference type="Gene3D" id="3.30.420.40">
    <property type="match status" value="3"/>
</dbReference>
<dbReference type="NCBIfam" id="TIGR01174">
    <property type="entry name" value="ftsA"/>
    <property type="match status" value="1"/>
</dbReference>
<dbReference type="Pfam" id="PF02491">
    <property type="entry name" value="SHS2_FTSA"/>
    <property type="match status" value="1"/>
</dbReference>
<evidence type="ECO:0000313" key="6">
    <source>
        <dbReference type="EMBL" id="VAW32257.1"/>
    </source>
</evidence>
<keyword evidence="3" id="KW-0472">Membrane</keyword>
<evidence type="ECO:0000256" key="4">
    <source>
        <dbReference type="ARBA" id="ARBA00023306"/>
    </source>
</evidence>
<dbReference type="PIRSF" id="PIRSF003101">
    <property type="entry name" value="FtsA"/>
    <property type="match status" value="1"/>
</dbReference>
<dbReference type="GO" id="GO:0032153">
    <property type="term" value="C:cell division site"/>
    <property type="evidence" value="ECO:0007669"/>
    <property type="project" value="TreeGrafter"/>
</dbReference>
<dbReference type="InterPro" id="IPR050696">
    <property type="entry name" value="FtsA/MreB"/>
</dbReference>